<proteinExistence type="predicted"/>
<protein>
    <submittedName>
        <fullName evidence="1">Uncharacterized protein</fullName>
    </submittedName>
</protein>
<accession>V4HTT4</accession>
<dbReference type="AlphaFoldDB" id="V4HTT4"/>
<sequence length="32" mass="3789">MRLLDLMVIVWLILLTLYALSPSFRALVDLWL</sequence>
<reference evidence="1 2" key="1">
    <citation type="submission" date="2013-07" db="EMBL/GenBank/DDBJ databases">
        <title>Draft genome sequence of Pseudoalteromonas luteoviolacea 2ta16.</title>
        <authorList>
            <person name="Allen E.E."/>
            <person name="Azam F."/>
            <person name="Podell S."/>
        </authorList>
    </citation>
    <scope>NUCLEOTIDE SEQUENCE [LARGE SCALE GENOMIC DNA]</scope>
    <source>
        <strain evidence="1 2">2ta16</strain>
    </source>
</reference>
<evidence type="ECO:0000313" key="2">
    <source>
        <dbReference type="Proteomes" id="UP000017820"/>
    </source>
</evidence>
<organism evidence="1 2">
    <name type="scientific">Pseudoalteromonas luteoviolacea (strain 2ta16)</name>
    <dbReference type="NCBI Taxonomy" id="1353533"/>
    <lineage>
        <taxon>Bacteria</taxon>
        <taxon>Pseudomonadati</taxon>
        <taxon>Pseudomonadota</taxon>
        <taxon>Gammaproteobacteria</taxon>
        <taxon>Alteromonadales</taxon>
        <taxon>Pseudoalteromonadaceae</taxon>
        <taxon>Pseudoalteromonas</taxon>
    </lineage>
</organism>
<gene>
    <name evidence="1" type="ORF">PL2TA16_00852</name>
</gene>
<dbReference type="EMBL" id="AUSV01000117">
    <property type="protein sequence ID" value="ESP91304.1"/>
    <property type="molecule type" value="Genomic_DNA"/>
</dbReference>
<comment type="caution">
    <text evidence="1">The sequence shown here is derived from an EMBL/GenBank/DDBJ whole genome shotgun (WGS) entry which is preliminary data.</text>
</comment>
<evidence type="ECO:0000313" key="1">
    <source>
        <dbReference type="EMBL" id="ESP91304.1"/>
    </source>
</evidence>
<dbReference type="Proteomes" id="UP000017820">
    <property type="component" value="Unassembled WGS sequence"/>
</dbReference>
<name>V4HTT4_PSEL2</name>